<dbReference type="InterPro" id="IPR036388">
    <property type="entry name" value="WH-like_DNA-bd_sf"/>
</dbReference>
<dbReference type="GO" id="GO:0016020">
    <property type="term" value="C:membrane"/>
    <property type="evidence" value="ECO:0007669"/>
    <property type="project" value="UniProtKB-SubCell"/>
</dbReference>
<keyword evidence="4" id="KW-0862">Zinc</keyword>
<sequence length="634" mass="68970">MSERDMDPYPLSLLHRIKDCFHSAISSLLANLFSALFTFVFALVGTLLGALTGALIGQETESGFIRGAAVGAISGAVFSIDVLESSLLLWQSDQSGIACLLYLIDVIASLLSGRLVRERIGPAMLSAVQNQMGAVESQFPDRTDIFDTAISNGLTGDSLDRIPKVRVTDTSGEMVSCSVCLQGQTHTHNNNNSFFLPASPSFSLIPASILSLLLRYYTMATTESTAANSASSQIPPCYSIDPSSSVSRSRPWIAGAIHDDLSPSITLKDPFFPPSDNNDKKPVWNKPCTSSSPPLMGPDSWPALSLSSHKSTSFDSSKEGSSPMPMPMPMPQAAGAPLSSSINSSAAAATSSDNHNVNYGQRKPFRRNNSTSSSTSNPPNADHNHTLRSGSATTQSRHSHRPRINGSSYPPGDGLHHGNRRNFEQSEFSHRNSNGRGDMHLQPQQRGFGMMRPPQMLMGSPSFPARSTQYTQIGSYGGPMLYPDYALHVFMPHPPPESMTLVGNFPPPPIYFPSFDPMLYNKILTQVEYYFSADNLSKDKHLRGQMNDEGWVPVRIIARFRRLAELTDNIQTILEALRSSEVVEIKGEALRRRGDWDKYLLPHEPSSSGPAAAGASLGAQLERMTLSESSREGE</sequence>
<gene>
    <name evidence="11" type="ORF">Bca52824_020124</name>
</gene>
<feature type="compositionally biased region" description="Low complexity" evidence="8">
    <location>
        <begin position="334"/>
        <end position="352"/>
    </location>
</feature>
<comment type="subcellular location">
    <subcellularLocation>
        <location evidence="1">Membrane</location>
    </subcellularLocation>
</comment>
<comment type="caution">
    <text evidence="11">The sequence shown here is derived from an EMBL/GenBank/DDBJ whole genome shotgun (WGS) entry which is preliminary data.</text>
</comment>
<dbReference type="GO" id="GO:0003723">
    <property type="term" value="F:RNA binding"/>
    <property type="evidence" value="ECO:0007669"/>
    <property type="project" value="UniProtKB-UniRule"/>
</dbReference>
<dbReference type="Pfam" id="PF13441">
    <property type="entry name" value="Gly-zipper_YMGG"/>
    <property type="match status" value="1"/>
</dbReference>
<name>A0A8X8B073_BRACI</name>
<evidence type="ECO:0000256" key="7">
    <source>
        <dbReference type="PROSITE-ProRule" id="PRU00332"/>
    </source>
</evidence>
<feature type="domain" description="HTH La-type RNA-binding" evidence="10">
    <location>
        <begin position="513"/>
        <end position="602"/>
    </location>
</feature>
<evidence type="ECO:0000313" key="11">
    <source>
        <dbReference type="EMBL" id="KAG2317002.1"/>
    </source>
</evidence>
<feature type="compositionally biased region" description="Low complexity" evidence="8">
    <location>
        <begin position="305"/>
        <end position="315"/>
    </location>
</feature>
<keyword evidence="9" id="KW-0812">Transmembrane</keyword>
<keyword evidence="3" id="KW-0863">Zinc-finger</keyword>
<feature type="compositionally biased region" description="Low complexity" evidence="8">
    <location>
        <begin position="368"/>
        <end position="380"/>
    </location>
</feature>
<dbReference type="InterPro" id="IPR027367">
    <property type="entry name" value="Gly-zipper_YMGG"/>
</dbReference>
<evidence type="ECO:0000256" key="1">
    <source>
        <dbReference type="ARBA" id="ARBA00004370"/>
    </source>
</evidence>
<dbReference type="SUPFAM" id="SSF46785">
    <property type="entry name" value="Winged helix' DNA-binding domain"/>
    <property type="match status" value="1"/>
</dbReference>
<dbReference type="Gene3D" id="1.10.10.10">
    <property type="entry name" value="Winged helix-like DNA-binding domain superfamily/Winged helix DNA-binding domain"/>
    <property type="match status" value="1"/>
</dbReference>
<organism evidence="11 12">
    <name type="scientific">Brassica carinata</name>
    <name type="common">Ethiopian mustard</name>
    <name type="synonym">Abyssinian cabbage</name>
    <dbReference type="NCBI Taxonomy" id="52824"/>
    <lineage>
        <taxon>Eukaryota</taxon>
        <taxon>Viridiplantae</taxon>
        <taxon>Streptophyta</taxon>
        <taxon>Embryophyta</taxon>
        <taxon>Tracheophyta</taxon>
        <taxon>Spermatophyta</taxon>
        <taxon>Magnoliopsida</taxon>
        <taxon>eudicotyledons</taxon>
        <taxon>Gunneridae</taxon>
        <taxon>Pentapetalae</taxon>
        <taxon>rosids</taxon>
        <taxon>malvids</taxon>
        <taxon>Brassicales</taxon>
        <taxon>Brassicaceae</taxon>
        <taxon>Brassiceae</taxon>
        <taxon>Brassica</taxon>
    </lineage>
</organism>
<dbReference type="AlphaFoldDB" id="A0A8X8B073"/>
<dbReference type="SMART" id="SM00715">
    <property type="entry name" value="LA"/>
    <property type="match status" value="1"/>
</dbReference>
<feature type="transmembrane region" description="Helical" evidence="9">
    <location>
        <begin position="32"/>
        <end position="56"/>
    </location>
</feature>
<keyword evidence="6 9" id="KW-0472">Membrane</keyword>
<dbReference type="OrthoDB" id="340227at2759"/>
<accession>A0A8X8B073</accession>
<keyword evidence="9" id="KW-1133">Transmembrane helix</keyword>
<proteinExistence type="predicted"/>
<evidence type="ECO:0000256" key="6">
    <source>
        <dbReference type="ARBA" id="ARBA00023136"/>
    </source>
</evidence>
<protein>
    <recommendedName>
        <fullName evidence="10">HTH La-type RNA-binding domain-containing protein</fullName>
    </recommendedName>
</protein>
<evidence type="ECO:0000256" key="5">
    <source>
        <dbReference type="ARBA" id="ARBA00022884"/>
    </source>
</evidence>
<dbReference type="Pfam" id="PF05383">
    <property type="entry name" value="La"/>
    <property type="match status" value="1"/>
</dbReference>
<dbReference type="PROSITE" id="PS50961">
    <property type="entry name" value="HTH_LA"/>
    <property type="match status" value="1"/>
</dbReference>
<dbReference type="InterPro" id="IPR006630">
    <property type="entry name" value="La_HTH"/>
</dbReference>
<dbReference type="EMBL" id="JAAMPC010000004">
    <property type="protein sequence ID" value="KAG2317002.1"/>
    <property type="molecule type" value="Genomic_DNA"/>
</dbReference>
<dbReference type="PANTHER" id="PTHR46151">
    <property type="entry name" value="NEP1-INTERACTING PROTEIN-LIKE 2"/>
    <property type="match status" value="1"/>
</dbReference>
<evidence type="ECO:0000256" key="3">
    <source>
        <dbReference type="ARBA" id="ARBA00022771"/>
    </source>
</evidence>
<feature type="compositionally biased region" description="Polar residues" evidence="8">
    <location>
        <begin position="387"/>
        <end position="396"/>
    </location>
</feature>
<dbReference type="CDD" id="cd07323">
    <property type="entry name" value="LAM"/>
    <property type="match status" value="1"/>
</dbReference>
<evidence type="ECO:0000256" key="2">
    <source>
        <dbReference type="ARBA" id="ARBA00022723"/>
    </source>
</evidence>
<dbReference type="Proteomes" id="UP000886595">
    <property type="component" value="Unassembled WGS sequence"/>
</dbReference>
<keyword evidence="12" id="KW-1185">Reference proteome</keyword>
<evidence type="ECO:0000256" key="8">
    <source>
        <dbReference type="SAM" id="MobiDB-lite"/>
    </source>
</evidence>
<dbReference type="InterPro" id="IPR036390">
    <property type="entry name" value="WH_DNA-bd_sf"/>
</dbReference>
<feature type="region of interest" description="Disordered" evidence="8">
    <location>
        <begin position="268"/>
        <end position="420"/>
    </location>
</feature>
<feature type="transmembrane region" description="Helical" evidence="9">
    <location>
        <begin position="63"/>
        <end position="83"/>
    </location>
</feature>
<dbReference type="GO" id="GO:0008270">
    <property type="term" value="F:zinc ion binding"/>
    <property type="evidence" value="ECO:0007669"/>
    <property type="project" value="UniProtKB-KW"/>
</dbReference>
<reference evidence="11 12" key="1">
    <citation type="submission" date="2020-02" db="EMBL/GenBank/DDBJ databases">
        <authorList>
            <person name="Ma Q."/>
            <person name="Huang Y."/>
            <person name="Song X."/>
            <person name="Pei D."/>
        </authorList>
    </citation>
    <scope>NUCLEOTIDE SEQUENCE [LARGE SCALE GENOMIC DNA]</scope>
    <source>
        <strain evidence="11">Sxm20200214</strain>
        <tissue evidence="11">Leaf</tissue>
    </source>
</reference>
<evidence type="ECO:0000313" key="12">
    <source>
        <dbReference type="Proteomes" id="UP000886595"/>
    </source>
</evidence>
<evidence type="ECO:0000256" key="9">
    <source>
        <dbReference type="SAM" id="Phobius"/>
    </source>
</evidence>
<keyword evidence="5 7" id="KW-0694">RNA-binding</keyword>
<evidence type="ECO:0000259" key="10">
    <source>
        <dbReference type="PROSITE" id="PS50961"/>
    </source>
</evidence>
<evidence type="ECO:0000256" key="4">
    <source>
        <dbReference type="ARBA" id="ARBA00022833"/>
    </source>
</evidence>
<keyword evidence="2" id="KW-0479">Metal-binding</keyword>
<dbReference type="PANTHER" id="PTHR46151:SF23">
    <property type="entry name" value="HTH LA-TYPE RNA-BINDING DOMAIN-CONTAINING PROTEIN"/>
    <property type="match status" value="1"/>
</dbReference>